<dbReference type="SUPFAM" id="SSF159127">
    <property type="entry name" value="HupF/HypC-like"/>
    <property type="match status" value="1"/>
</dbReference>
<dbReference type="EMBL" id="OCNH01000003">
    <property type="protein sequence ID" value="SOD93098.1"/>
    <property type="molecule type" value="Genomic_DNA"/>
</dbReference>
<dbReference type="Gene3D" id="2.30.30.140">
    <property type="match status" value="1"/>
</dbReference>
<keyword evidence="3" id="KW-1185">Reference proteome</keyword>
<proteinExistence type="inferred from homology"/>
<protein>
    <submittedName>
        <fullName evidence="2">Hydrogenase expression/formation protein HypC</fullName>
    </submittedName>
</protein>
<dbReference type="Proteomes" id="UP000219452">
    <property type="component" value="Unassembled WGS sequence"/>
</dbReference>
<gene>
    <name evidence="2" type="ORF">SAMN06269250_4354</name>
</gene>
<dbReference type="GO" id="GO:1902670">
    <property type="term" value="F:carbon dioxide binding"/>
    <property type="evidence" value="ECO:0007669"/>
    <property type="project" value="TreeGrafter"/>
</dbReference>
<dbReference type="PANTHER" id="PTHR35177:SF2">
    <property type="entry name" value="HYDROGENASE MATURATION FACTOR HYBG"/>
    <property type="match status" value="1"/>
</dbReference>
<dbReference type="AlphaFoldDB" id="A0A286GC77"/>
<dbReference type="PROSITE" id="PS01097">
    <property type="entry name" value="HUPF_HYPC"/>
    <property type="match status" value="1"/>
</dbReference>
<dbReference type="GO" id="GO:0051604">
    <property type="term" value="P:protein maturation"/>
    <property type="evidence" value="ECO:0007669"/>
    <property type="project" value="TreeGrafter"/>
</dbReference>
<dbReference type="InterPro" id="IPR001109">
    <property type="entry name" value="Hydrogenase_HupF/HypC"/>
</dbReference>
<name>A0A286GC77_9BACT</name>
<dbReference type="NCBIfam" id="TIGR00074">
    <property type="entry name" value="hypC_hupF"/>
    <property type="match status" value="1"/>
</dbReference>
<evidence type="ECO:0000256" key="1">
    <source>
        <dbReference type="ARBA" id="ARBA00006018"/>
    </source>
</evidence>
<organism evidence="2 3">
    <name type="scientific">Spirosoma fluviale</name>
    <dbReference type="NCBI Taxonomy" id="1597977"/>
    <lineage>
        <taxon>Bacteria</taxon>
        <taxon>Pseudomonadati</taxon>
        <taxon>Bacteroidota</taxon>
        <taxon>Cytophagia</taxon>
        <taxon>Cytophagales</taxon>
        <taxon>Cytophagaceae</taxon>
        <taxon>Spirosoma</taxon>
    </lineage>
</organism>
<evidence type="ECO:0000313" key="3">
    <source>
        <dbReference type="Proteomes" id="UP000219452"/>
    </source>
</evidence>
<dbReference type="PRINTS" id="PR00445">
    <property type="entry name" value="HUPFHYPC"/>
</dbReference>
<comment type="similarity">
    <text evidence="1">Belongs to the HupF/HypC family.</text>
</comment>
<accession>A0A286GC77</accession>
<dbReference type="RefSeq" id="WP_097128709.1">
    <property type="nucleotide sequence ID" value="NZ_OCNH01000003.1"/>
</dbReference>
<reference evidence="3" key="1">
    <citation type="submission" date="2017-09" db="EMBL/GenBank/DDBJ databases">
        <authorList>
            <person name="Varghese N."/>
            <person name="Submissions S."/>
        </authorList>
    </citation>
    <scope>NUCLEOTIDE SEQUENCE [LARGE SCALE GENOMIC DNA]</scope>
    <source>
        <strain evidence="3">DSM 29961</strain>
    </source>
</reference>
<sequence length="91" mass="10070">MCLAIPGKIKSIEYQYDGLVRMARVAFGGIIKEASLDMVPLAKEGDYVLVHVGVAISIVDEEEAEKTFAYLREIGELDELTESSQIDRHAL</sequence>
<dbReference type="InterPro" id="IPR019812">
    <property type="entry name" value="Hydgase_assmbl_chp_CS"/>
</dbReference>
<dbReference type="Pfam" id="PF01455">
    <property type="entry name" value="HupF_HypC"/>
    <property type="match status" value="1"/>
</dbReference>
<dbReference type="GO" id="GO:0005506">
    <property type="term" value="F:iron ion binding"/>
    <property type="evidence" value="ECO:0007669"/>
    <property type="project" value="TreeGrafter"/>
</dbReference>
<evidence type="ECO:0000313" key="2">
    <source>
        <dbReference type="EMBL" id="SOD93098.1"/>
    </source>
</evidence>
<dbReference type="OrthoDB" id="9806017at2"/>
<dbReference type="PANTHER" id="PTHR35177">
    <property type="entry name" value="HYDROGENASE MATURATION FACTOR HYBG"/>
    <property type="match status" value="1"/>
</dbReference>